<dbReference type="Pfam" id="PF02810">
    <property type="entry name" value="SEC-C"/>
    <property type="match status" value="1"/>
</dbReference>
<keyword evidence="2" id="KW-1185">Reference proteome</keyword>
<dbReference type="AlphaFoldDB" id="A0AAW3ZN80"/>
<protein>
    <submittedName>
        <fullName evidence="1">SEC-C domain-containing protein</fullName>
    </submittedName>
</protein>
<dbReference type="InterPro" id="IPR004027">
    <property type="entry name" value="SEC_C_motif"/>
</dbReference>
<organism evidence="1 2">
    <name type="scientific">Pseudomarimonas arenosa</name>
    <dbReference type="NCBI Taxonomy" id="2774145"/>
    <lineage>
        <taxon>Bacteria</taxon>
        <taxon>Pseudomonadati</taxon>
        <taxon>Pseudomonadota</taxon>
        <taxon>Gammaproteobacteria</taxon>
        <taxon>Lysobacterales</taxon>
        <taxon>Lysobacteraceae</taxon>
        <taxon>Pseudomarimonas</taxon>
    </lineage>
</organism>
<name>A0AAW3ZN80_9GAMM</name>
<proteinExistence type="predicted"/>
<evidence type="ECO:0000313" key="2">
    <source>
        <dbReference type="Proteomes" id="UP000613768"/>
    </source>
</evidence>
<reference evidence="1 2" key="1">
    <citation type="submission" date="2020-09" db="EMBL/GenBank/DDBJ databases">
        <title>Pseudoxanthomonas sp. CAU 1598 isolated from sand of Yaerae Beach.</title>
        <authorList>
            <person name="Kim W."/>
        </authorList>
    </citation>
    <scope>NUCLEOTIDE SEQUENCE [LARGE SCALE GENOMIC DNA]</scope>
    <source>
        <strain evidence="1 2">CAU 1598</strain>
    </source>
</reference>
<accession>A0AAW3ZN80</accession>
<dbReference type="SUPFAM" id="SSF103642">
    <property type="entry name" value="Sec-C motif"/>
    <property type="match status" value="1"/>
</dbReference>
<sequence length="510" mass="57137">MWKPTVTHRPCSRHIKMTACFKQDLNMKIGRNDPCPCGSGRKYKQCCLQQQTALAPAEETWRRLRRLLGEFKPKLSRFTQSAYGDGSLIDAWEQFALYDEDELLPDLDHHDMACFMSWFYYHFEPEAEETSVQDESLHEVPPARAFLQRRARDLDPMLAEYVEAALNSPFSFYAVTHCTPGQRLQLIDVLTHEAFEVREETASRALTPGDVIFASVVSVAGVCLLEGSGGLVMQPKDTIPLIDLRECMLAAKQHDGDQSPLNRQDLLEWDYELREAYLDWSAQRLDPSLPELKNTDGDPLSVQVLVYQVPSAQAAFDALKHLDPDCADGDEPREAKYDDEGSLISGMLSISRPPLQRPESDKTIITATVWLACQELRAEVNSDRRAGEIQAEIGRALGGTAVYLDTELANDMDQDLDDGLDDSPIDSLNDLDPEAQEALTQLLCRHYARWPGDALPALNGQSPREAVRTAAGRAKVEALLQQFEHHRAHSAFTGPSSEMLDGIRRDLGLL</sequence>
<dbReference type="EMBL" id="JACYTR010000025">
    <property type="protein sequence ID" value="MBD8526532.1"/>
    <property type="molecule type" value="Genomic_DNA"/>
</dbReference>
<evidence type="ECO:0000313" key="1">
    <source>
        <dbReference type="EMBL" id="MBD8526532.1"/>
    </source>
</evidence>
<gene>
    <name evidence="1" type="ORF">IFO71_12365</name>
</gene>
<comment type="caution">
    <text evidence="1">The sequence shown here is derived from an EMBL/GenBank/DDBJ whole genome shotgun (WGS) entry which is preliminary data.</text>
</comment>
<dbReference type="Gene3D" id="3.10.450.50">
    <property type="match status" value="1"/>
</dbReference>
<dbReference type="Proteomes" id="UP000613768">
    <property type="component" value="Unassembled WGS sequence"/>
</dbReference>